<dbReference type="EMBL" id="MT141239">
    <property type="protein sequence ID" value="QJA56794.1"/>
    <property type="molecule type" value="Genomic_DNA"/>
</dbReference>
<gene>
    <name evidence="2" type="ORF">MM415B01788_0007</name>
</gene>
<name>A0A6M3IHD3_9ZZZZ</name>
<evidence type="ECO:0000259" key="1">
    <source>
        <dbReference type="Pfam" id="PF13482"/>
    </source>
</evidence>
<reference evidence="2" key="1">
    <citation type="submission" date="2020-03" db="EMBL/GenBank/DDBJ databases">
        <title>The deep terrestrial virosphere.</title>
        <authorList>
            <person name="Holmfeldt K."/>
            <person name="Nilsson E."/>
            <person name="Simone D."/>
            <person name="Lopez-Fernandez M."/>
            <person name="Wu X."/>
            <person name="de Brujin I."/>
            <person name="Lundin D."/>
            <person name="Andersson A."/>
            <person name="Bertilsson S."/>
            <person name="Dopson M."/>
        </authorList>
    </citation>
    <scope>NUCLEOTIDE SEQUENCE</scope>
    <source>
        <strain evidence="2">MM415B01788</strain>
    </source>
</reference>
<proteinExistence type="predicted"/>
<dbReference type="SUPFAM" id="SSF53098">
    <property type="entry name" value="Ribonuclease H-like"/>
    <property type="match status" value="1"/>
</dbReference>
<dbReference type="GO" id="GO:0003676">
    <property type="term" value="F:nucleic acid binding"/>
    <property type="evidence" value="ECO:0007669"/>
    <property type="project" value="InterPro"/>
</dbReference>
<protein>
    <submittedName>
        <fullName evidence="2">Putative RNase_H superfamily protein</fullName>
    </submittedName>
</protein>
<dbReference type="Pfam" id="PF13482">
    <property type="entry name" value="RNase_H_2"/>
    <property type="match status" value="1"/>
</dbReference>
<dbReference type="InterPro" id="IPR012337">
    <property type="entry name" value="RNaseH-like_sf"/>
</dbReference>
<dbReference type="Gene3D" id="3.30.420.10">
    <property type="entry name" value="Ribonuclease H-like superfamily/Ribonuclease H"/>
    <property type="match status" value="1"/>
</dbReference>
<feature type="domain" description="YprB ribonuclease H-like" evidence="1">
    <location>
        <begin position="6"/>
        <end position="167"/>
    </location>
</feature>
<dbReference type="AlphaFoldDB" id="A0A6M3IHD3"/>
<organism evidence="2">
    <name type="scientific">viral metagenome</name>
    <dbReference type="NCBI Taxonomy" id="1070528"/>
    <lineage>
        <taxon>unclassified sequences</taxon>
        <taxon>metagenomes</taxon>
        <taxon>organismal metagenomes</taxon>
    </lineage>
</organism>
<accession>A0A6M3IHD3</accession>
<sequence>MKTVIWDLETTNFAPDWGVILCGSYMEYPNGEVKTVSIADKRYKGRTPSDDSRVVEELIKVLADASLICAHNGAKFDRPFINARALHWGINILDPRGTFIDPVWLARKHFSLKYNSLDNLASFLGCKNKKTVVDGPTWVAAGIDRNAEAMAYVVEHCEKDVLVLRDLLGFLENAKVMPSKIMKLFDSWGSAR</sequence>
<evidence type="ECO:0000313" key="2">
    <source>
        <dbReference type="EMBL" id="QJA56794.1"/>
    </source>
</evidence>
<dbReference type="InterPro" id="IPR038720">
    <property type="entry name" value="YprB_RNase_H-like_dom"/>
</dbReference>
<dbReference type="InterPro" id="IPR036397">
    <property type="entry name" value="RNaseH_sf"/>
</dbReference>